<geneLocation type="plasmid" evidence="1 2">
    <name>unnamed2</name>
</geneLocation>
<name>A0A7G8P6E1_9MYCO</name>
<sequence>MKLPRALTQRPAPRMPELVGFEPRFDTVPTPRVRQPAEVVRPLYWWAKDLRANEDILVDARFDAEAMAATVTVRLASYQIVEVVRRHDDKPRLPHGLPTLIAEAVWRLGSLGWTDELDEMMGLLRRLGLTATPAAVKPSTVHIPGWVRQPDRAVRIAYWWSVALKQHGWKLYACGDAVAQHGFIAEIPCADGDPVLVVYPGGMPADGTEASALANHLARLGRSQRKVVQRVIGDAAAGEGRVV</sequence>
<dbReference type="RefSeq" id="WP_187095059.1">
    <property type="nucleotide sequence ID" value="NZ_CP059893.1"/>
</dbReference>
<keyword evidence="1" id="KW-0614">Plasmid</keyword>
<dbReference type="KEGG" id="mflu:HZU40_00085"/>
<reference evidence="1 2" key="1">
    <citation type="submission" date="2020-07" db="EMBL/GenBank/DDBJ databases">
        <title>Draft genome sequence of four isobutane-metabolizing strains capable of cometabolically degrading diverse ether contaminants.</title>
        <authorList>
            <person name="Chen W."/>
            <person name="Faulkner N."/>
            <person name="Smith C."/>
            <person name="Hyman M."/>
        </authorList>
    </citation>
    <scope>NUCLEOTIDE SEQUENCE [LARGE SCALE GENOMIC DNA]</scope>
    <source>
        <strain evidence="1 2">2A</strain>
        <plasmid evidence="1 2">unnamed2</plasmid>
    </source>
</reference>
<dbReference type="EMBL" id="CP059893">
    <property type="protein sequence ID" value="QNJ89907.1"/>
    <property type="molecule type" value="Genomic_DNA"/>
</dbReference>
<gene>
    <name evidence="1" type="ORF">HZU40_00085</name>
</gene>
<dbReference type="Proteomes" id="UP000515498">
    <property type="component" value="Plasmid unnamed2"/>
</dbReference>
<accession>A0A7G8P6E1</accession>
<organism evidence="1 2">
    <name type="scientific">Mycolicibacterium fluoranthenivorans</name>
    <dbReference type="NCBI Taxonomy" id="258505"/>
    <lineage>
        <taxon>Bacteria</taxon>
        <taxon>Bacillati</taxon>
        <taxon>Actinomycetota</taxon>
        <taxon>Actinomycetes</taxon>
        <taxon>Mycobacteriales</taxon>
        <taxon>Mycobacteriaceae</taxon>
        <taxon>Mycolicibacterium</taxon>
    </lineage>
</organism>
<evidence type="ECO:0000313" key="1">
    <source>
        <dbReference type="EMBL" id="QNJ89907.1"/>
    </source>
</evidence>
<protein>
    <submittedName>
        <fullName evidence="1">Uncharacterized protein</fullName>
    </submittedName>
</protein>
<evidence type="ECO:0000313" key="2">
    <source>
        <dbReference type="Proteomes" id="UP000515498"/>
    </source>
</evidence>
<proteinExistence type="predicted"/>
<dbReference type="AlphaFoldDB" id="A0A7G8P6E1"/>